<protein>
    <submittedName>
        <fullName evidence="2">Protein phosphatase</fullName>
    </submittedName>
</protein>
<comment type="caution">
    <text evidence="2">The sequence shown here is derived from an EMBL/GenBank/DDBJ whole genome shotgun (WGS) entry which is preliminary data.</text>
</comment>
<organism evidence="2 3">
    <name type="scientific">Deinococcus detaillensis</name>
    <dbReference type="NCBI Taxonomy" id="2592048"/>
    <lineage>
        <taxon>Bacteria</taxon>
        <taxon>Thermotogati</taxon>
        <taxon>Deinococcota</taxon>
        <taxon>Deinococci</taxon>
        <taxon>Deinococcales</taxon>
        <taxon>Deinococcaceae</taxon>
        <taxon>Deinococcus</taxon>
    </lineage>
</organism>
<evidence type="ECO:0000313" key="3">
    <source>
        <dbReference type="Proteomes" id="UP000316092"/>
    </source>
</evidence>
<dbReference type="Gene3D" id="3.60.21.10">
    <property type="match status" value="1"/>
</dbReference>
<proteinExistence type="predicted"/>
<dbReference type="EMBL" id="VKDB01000005">
    <property type="protein sequence ID" value="TSA86527.1"/>
    <property type="molecule type" value="Genomic_DNA"/>
</dbReference>
<gene>
    <name evidence="2" type="ORF">FNU79_07490</name>
</gene>
<feature type="domain" description="Calcineurin-like phosphoesterase" evidence="1">
    <location>
        <begin position="2"/>
        <end position="186"/>
    </location>
</feature>
<dbReference type="InterPro" id="IPR004843">
    <property type="entry name" value="Calcineurin-like_PHP"/>
</dbReference>
<name>A0A553V1Z6_9DEIO</name>
<dbReference type="GO" id="GO:0016791">
    <property type="term" value="F:phosphatase activity"/>
    <property type="evidence" value="ECO:0007669"/>
    <property type="project" value="TreeGrafter"/>
</dbReference>
<evidence type="ECO:0000313" key="2">
    <source>
        <dbReference type="EMBL" id="TSA86527.1"/>
    </source>
</evidence>
<dbReference type="InterPro" id="IPR050126">
    <property type="entry name" value="Ap4A_hydrolase"/>
</dbReference>
<dbReference type="InterPro" id="IPR029052">
    <property type="entry name" value="Metallo-depent_PP-like"/>
</dbReference>
<dbReference type="Pfam" id="PF00149">
    <property type="entry name" value="Metallophos"/>
    <property type="match status" value="1"/>
</dbReference>
<reference evidence="2 3" key="1">
    <citation type="submission" date="2019-07" db="EMBL/GenBank/DDBJ databases">
        <title>Deinococcus detaillus sp. nov., isolated from humus soil in Antarctica.</title>
        <authorList>
            <person name="Zhang K."/>
        </authorList>
    </citation>
    <scope>NUCLEOTIDE SEQUENCE [LARGE SCALE GENOMIC DNA]</scope>
    <source>
        <strain evidence="2 3">H1</strain>
    </source>
</reference>
<accession>A0A553V1Z6</accession>
<evidence type="ECO:0000259" key="1">
    <source>
        <dbReference type="Pfam" id="PF00149"/>
    </source>
</evidence>
<dbReference type="SUPFAM" id="SSF56300">
    <property type="entry name" value="Metallo-dependent phosphatases"/>
    <property type="match status" value="1"/>
</dbReference>
<dbReference type="PANTHER" id="PTHR42850">
    <property type="entry name" value="METALLOPHOSPHOESTERASE"/>
    <property type="match status" value="1"/>
</dbReference>
<keyword evidence="3" id="KW-1185">Reference proteome</keyword>
<dbReference type="Proteomes" id="UP000316092">
    <property type="component" value="Unassembled WGS sequence"/>
</dbReference>
<dbReference type="PANTHER" id="PTHR42850:SF7">
    <property type="entry name" value="BIS(5'-NUCLEOSYL)-TETRAPHOSPHATASE PRPE [ASYMMETRICAL]"/>
    <property type="match status" value="1"/>
</dbReference>
<dbReference type="OrthoDB" id="9779903at2"/>
<dbReference type="AlphaFoldDB" id="A0A553V1Z6"/>
<dbReference type="GO" id="GO:0005737">
    <property type="term" value="C:cytoplasm"/>
    <property type="evidence" value="ECO:0007669"/>
    <property type="project" value="TreeGrafter"/>
</dbReference>
<sequence length="245" mass="26471">MVGDVHGCLPELLALLRRLGYGADEELNLTPPLGRQLILVGDLVDRGPDTPGVLKLVMKAVAAGQALAVRGNHDERLGHALSGGHVRKPTANLESSLKQLVTASPTFRRRAAAFLLDSPPRLTLDEGRLLVAHAGDRADLAGSERGEYNVHGHDFEERDAYGHPVREDWAALHTGPHLIVSGHTPVRRPQQRGQVAAGESWNIDTGCVYGGSLTALRYPERQLVSVCAARAYVPSRLFEEVSGVR</sequence>